<sequence length="399" mass="45323">MNILYVSTLCSDRLIKELFDAGYKPIQAIQKFNKLLVNGLAENGCDLYALTEIPKTVGPRFLKRKRETENGIAFTYCRKIDIKLFYNLYMFLSGFFLTLRWGLKHRDQSVAIMDVLQTEFCSGALYACKFLRIKTVAVVTDLPGLPGMLAGTRRTFIHRFVEKAINRYANSFDAYILLTEQMNEVVNLKGRPYMIMEGLVDVNMADAGAAVNGDGRKIVIYAGGLYEEYGIKYLIDGFKMLDDKDVELHLFGHGPMVNEIEEEIKRDGRIRFLGIVHNSKVVEAELQATLLVNPRPTVEDFTKYSFPSKNMEYMVSGTPVLTTNLPGMPKEYHDYVYLLEDESAQGVSQVLKKLLVDTPASELKDKGLSAKQFVLKNKNNIFQSKRVIDFIKQQNVGIH</sequence>
<dbReference type="GO" id="GO:0016740">
    <property type="term" value="F:transferase activity"/>
    <property type="evidence" value="ECO:0007669"/>
    <property type="project" value="UniProtKB-KW"/>
</dbReference>
<evidence type="ECO:0000256" key="1">
    <source>
        <dbReference type="SAM" id="Phobius"/>
    </source>
</evidence>
<name>A0A098BXD7_9BACT</name>
<dbReference type="SUPFAM" id="SSF53756">
    <property type="entry name" value="UDP-Glycosyltransferase/glycogen phosphorylase"/>
    <property type="match status" value="1"/>
</dbReference>
<organism evidence="2 3">
    <name type="scientific">Fermentimonas caenicola</name>
    <dbReference type="NCBI Taxonomy" id="1562970"/>
    <lineage>
        <taxon>Bacteria</taxon>
        <taxon>Pseudomonadati</taxon>
        <taxon>Bacteroidota</taxon>
        <taxon>Bacteroidia</taxon>
        <taxon>Bacteroidales</taxon>
        <taxon>Dysgonomonadaceae</taxon>
        <taxon>Fermentimonas</taxon>
    </lineage>
</organism>
<dbReference type="KEGG" id="pbt:ING2E5B_0562"/>
<dbReference type="Proteomes" id="UP000032417">
    <property type="component" value="Chromosome 1"/>
</dbReference>
<dbReference type="PANTHER" id="PTHR12526">
    <property type="entry name" value="GLYCOSYLTRANSFERASE"/>
    <property type="match status" value="1"/>
</dbReference>
<evidence type="ECO:0000313" key="3">
    <source>
        <dbReference type="Proteomes" id="UP000032417"/>
    </source>
</evidence>
<protein>
    <submittedName>
        <fullName evidence="2">Glycosyl transferase group 1</fullName>
    </submittedName>
</protein>
<dbReference type="HOGENOM" id="CLU_055800_0_0_10"/>
<keyword evidence="2" id="KW-0808">Transferase</keyword>
<accession>A0A098BXD7</accession>
<feature type="transmembrane region" description="Helical" evidence="1">
    <location>
        <begin position="84"/>
        <end position="103"/>
    </location>
</feature>
<dbReference type="STRING" id="1562970.ING2E5B_0562"/>
<keyword evidence="3" id="KW-1185">Reference proteome</keyword>
<dbReference type="Pfam" id="PF13692">
    <property type="entry name" value="Glyco_trans_1_4"/>
    <property type="match status" value="1"/>
</dbReference>
<dbReference type="PANTHER" id="PTHR12526:SF630">
    <property type="entry name" value="GLYCOSYLTRANSFERASE"/>
    <property type="match status" value="1"/>
</dbReference>
<proteinExistence type="predicted"/>
<reference evidence="2 3" key="1">
    <citation type="submission" date="2014-08" db="EMBL/GenBank/DDBJ databases">
        <authorList>
            <person name="Wibberg D."/>
        </authorList>
    </citation>
    <scope>NUCLEOTIDE SEQUENCE [LARGE SCALE GENOMIC DNA]</scope>
    <source>
        <strain evidence="3">ING2-E5B</strain>
    </source>
</reference>
<keyword evidence="1" id="KW-0812">Transmembrane</keyword>
<dbReference type="PATRIC" id="fig|1562970.3.peg.558"/>
<dbReference type="Gene3D" id="3.40.50.2000">
    <property type="entry name" value="Glycogen Phosphorylase B"/>
    <property type="match status" value="1"/>
</dbReference>
<dbReference type="AlphaFoldDB" id="A0A098BXD7"/>
<evidence type="ECO:0000313" key="2">
    <source>
        <dbReference type="EMBL" id="CEA15329.1"/>
    </source>
</evidence>
<keyword evidence="1" id="KW-0472">Membrane</keyword>
<dbReference type="OrthoDB" id="9790710at2"/>
<dbReference type="EMBL" id="LN515532">
    <property type="protein sequence ID" value="CEA15329.1"/>
    <property type="molecule type" value="Genomic_DNA"/>
</dbReference>
<gene>
    <name evidence="2" type="ORF">ING2E5B_0562</name>
</gene>
<keyword evidence="1" id="KW-1133">Transmembrane helix</keyword>